<name>B3S4R6_TRIAD</name>
<gene>
    <name evidence="3" type="ORF">TRIADDRAFT_59319</name>
</gene>
<dbReference type="HOGENOM" id="CLU_1404113_0_0_1"/>
<feature type="compositionally biased region" description="Polar residues" evidence="1">
    <location>
        <begin position="26"/>
        <end position="74"/>
    </location>
</feature>
<dbReference type="RefSeq" id="XP_002115289.1">
    <property type="nucleotide sequence ID" value="XM_002115253.1"/>
</dbReference>
<feature type="region of interest" description="Disordered" evidence="1">
    <location>
        <begin position="86"/>
        <end position="115"/>
    </location>
</feature>
<evidence type="ECO:0000313" key="4">
    <source>
        <dbReference type="Proteomes" id="UP000009022"/>
    </source>
</evidence>
<evidence type="ECO:0000256" key="1">
    <source>
        <dbReference type="SAM" id="MobiDB-lite"/>
    </source>
</evidence>
<dbReference type="Pfam" id="PF10601">
    <property type="entry name" value="zf-LITAF-like"/>
    <property type="match status" value="1"/>
</dbReference>
<proteinExistence type="predicted"/>
<feature type="region of interest" description="Disordered" evidence="1">
    <location>
        <begin position="1"/>
        <end position="74"/>
    </location>
</feature>
<feature type="domain" description="LITAF" evidence="2">
    <location>
        <begin position="158"/>
        <end position="193"/>
    </location>
</feature>
<dbReference type="CTD" id="6756627"/>
<accession>B3S4R6</accession>
<keyword evidence="4" id="KW-1185">Reference proteome</keyword>
<dbReference type="KEGG" id="tad:TRIADDRAFT_59319"/>
<dbReference type="AlphaFoldDB" id="B3S4R6"/>
<dbReference type="GeneID" id="6756627"/>
<dbReference type="EMBL" id="DS985250">
    <property type="protein sequence ID" value="EDV22134.1"/>
    <property type="molecule type" value="Genomic_DNA"/>
</dbReference>
<evidence type="ECO:0000259" key="2">
    <source>
        <dbReference type="Pfam" id="PF10601"/>
    </source>
</evidence>
<dbReference type="InParanoid" id="B3S4R6"/>
<organism evidence="3 4">
    <name type="scientific">Trichoplax adhaerens</name>
    <name type="common">Trichoplax reptans</name>
    <dbReference type="NCBI Taxonomy" id="10228"/>
    <lineage>
        <taxon>Eukaryota</taxon>
        <taxon>Metazoa</taxon>
        <taxon>Placozoa</taxon>
        <taxon>Uniplacotomia</taxon>
        <taxon>Trichoplacea</taxon>
        <taxon>Trichoplacidae</taxon>
        <taxon>Trichoplax</taxon>
    </lineage>
</organism>
<dbReference type="Proteomes" id="UP000009022">
    <property type="component" value="Unassembled WGS sequence"/>
</dbReference>
<reference evidence="3 4" key="1">
    <citation type="journal article" date="2008" name="Nature">
        <title>The Trichoplax genome and the nature of placozoans.</title>
        <authorList>
            <person name="Srivastava M."/>
            <person name="Begovic E."/>
            <person name="Chapman J."/>
            <person name="Putnam N.H."/>
            <person name="Hellsten U."/>
            <person name="Kawashima T."/>
            <person name="Kuo A."/>
            <person name="Mitros T."/>
            <person name="Salamov A."/>
            <person name="Carpenter M.L."/>
            <person name="Signorovitch A.Y."/>
            <person name="Moreno M.A."/>
            <person name="Kamm K."/>
            <person name="Grimwood J."/>
            <person name="Schmutz J."/>
            <person name="Shapiro H."/>
            <person name="Grigoriev I.V."/>
            <person name="Buss L.W."/>
            <person name="Schierwater B."/>
            <person name="Dellaporta S.L."/>
            <person name="Rokhsar D.S."/>
        </authorList>
    </citation>
    <scope>NUCLEOTIDE SEQUENCE [LARGE SCALE GENOMIC DNA]</scope>
    <source>
        <strain evidence="3 4">Grell-BS-1999</strain>
    </source>
</reference>
<evidence type="ECO:0000313" key="3">
    <source>
        <dbReference type="EMBL" id="EDV22134.1"/>
    </source>
</evidence>
<dbReference type="InterPro" id="IPR006629">
    <property type="entry name" value="LITAF"/>
</dbReference>
<protein>
    <recommendedName>
        <fullName evidence="2">LITAF domain-containing protein</fullName>
    </recommendedName>
</protein>
<sequence length="194" mass="20764">MDIWRGSGNKNTANHEDQRRQLPSAGDSNAGLQYTPSTGSNPANNVPPNFSSATYSDPSESTHYSNPVGNTALLQPSAFPSQAYDTQYSPAVTNPPTNPPPSYKANDATQQPPAVGTNVPLGQMPIAVSHVMPVVPVISLSYPIIQKITTLNQLEAIHSQSMDCPFCQKSISTGIRYVSGDTTYLMAALCCFFL</sequence>